<comment type="subcellular location">
    <subcellularLocation>
        <location evidence="1">Membrane</location>
        <topology evidence="1">Multi-pass membrane protein</topology>
    </subcellularLocation>
</comment>
<sequence>MDPSWRPQSPASSLFSMESKKDVPQPPPAPQDDIAGSVFLISASGELLKLPIPSTSPRDPLAWSRATRITAFACAIFLAAVNGVTINIPALIQHGLHYEFPDRPDRFFTVKSLSSAVTFFVAIGYLAFIPASIAVGRRPVILCASLIQTLTVLLAGFSGSYYQLLAAVIFQSMTAGGILGVLLLMVMDATFIHERPMAFTIFWGVGGILPAIAFLPFPFVMDPRTQWRPMFYIWFGPCLVAHILTLLFVPETFFVRPAVAFDGRVLVQSSTEKVEIYDDWESMPCGPHCPHSHVHEEPGKSTWFSRVRVRRAPGTSVKGGIATYVQMFLCLTNPLLVWVSLLSAAILSGVIYMGLTLPNHLGETLPHDEGGDISIFLGVATVIGCLVAIPTTGPLITWCTKYFTLRCGGTRHAEFFLPGFVLPVITSALSVGLFGLAMANNWAPGMSYFAFGLSTFAYVSNNIAVILWITEAFPPWAAASLGVQMFVGNMVAFGVGFNLLAWVKADEAFLSNIIIVTLVLFIGAFAVPIAFWGRTVRQYIHGRWSESQKGAIRPV</sequence>
<evidence type="ECO:0000256" key="3">
    <source>
        <dbReference type="ARBA" id="ARBA00022989"/>
    </source>
</evidence>
<evidence type="ECO:0000256" key="5">
    <source>
        <dbReference type="SAM" id="MobiDB-lite"/>
    </source>
</evidence>
<feature type="transmembrane region" description="Helical" evidence="6">
    <location>
        <begin position="509"/>
        <end position="533"/>
    </location>
</feature>
<feature type="transmembrane region" description="Helical" evidence="6">
    <location>
        <begin position="164"/>
        <end position="186"/>
    </location>
</feature>
<gene>
    <name evidence="7" type="ORF">B0T11DRAFT_314881</name>
</gene>
<dbReference type="AlphaFoldDB" id="A0A8K0TQL4"/>
<dbReference type="Gene3D" id="1.20.1250.20">
    <property type="entry name" value="MFS general substrate transporter like domains"/>
    <property type="match status" value="1"/>
</dbReference>
<dbReference type="GO" id="GO:0022857">
    <property type="term" value="F:transmembrane transporter activity"/>
    <property type="evidence" value="ECO:0007669"/>
    <property type="project" value="InterPro"/>
</dbReference>
<dbReference type="SUPFAM" id="SSF103473">
    <property type="entry name" value="MFS general substrate transporter"/>
    <property type="match status" value="1"/>
</dbReference>
<dbReference type="PANTHER" id="PTHR23502">
    <property type="entry name" value="MAJOR FACILITATOR SUPERFAMILY"/>
    <property type="match status" value="1"/>
</dbReference>
<dbReference type="InterPro" id="IPR011701">
    <property type="entry name" value="MFS"/>
</dbReference>
<evidence type="ECO:0000313" key="8">
    <source>
        <dbReference type="Proteomes" id="UP000813385"/>
    </source>
</evidence>
<feature type="transmembrane region" description="Helical" evidence="6">
    <location>
        <begin position="69"/>
        <end position="92"/>
    </location>
</feature>
<evidence type="ECO:0000313" key="7">
    <source>
        <dbReference type="EMBL" id="KAH7376598.1"/>
    </source>
</evidence>
<feature type="transmembrane region" description="Helical" evidence="6">
    <location>
        <begin position="375"/>
        <end position="403"/>
    </location>
</feature>
<dbReference type="EMBL" id="JAGPXD010000001">
    <property type="protein sequence ID" value="KAH7376598.1"/>
    <property type="molecule type" value="Genomic_DNA"/>
</dbReference>
<feature type="transmembrane region" description="Helical" evidence="6">
    <location>
        <begin position="415"/>
        <end position="436"/>
    </location>
</feature>
<dbReference type="OrthoDB" id="268400at2759"/>
<feature type="transmembrane region" description="Helical" evidence="6">
    <location>
        <begin position="335"/>
        <end position="355"/>
    </location>
</feature>
<dbReference type="GO" id="GO:0005886">
    <property type="term" value="C:plasma membrane"/>
    <property type="evidence" value="ECO:0007669"/>
    <property type="project" value="TreeGrafter"/>
</dbReference>
<evidence type="ECO:0000256" key="2">
    <source>
        <dbReference type="ARBA" id="ARBA00022692"/>
    </source>
</evidence>
<organism evidence="7 8">
    <name type="scientific">Plectosphaerella cucumerina</name>
    <dbReference type="NCBI Taxonomy" id="40658"/>
    <lineage>
        <taxon>Eukaryota</taxon>
        <taxon>Fungi</taxon>
        <taxon>Dikarya</taxon>
        <taxon>Ascomycota</taxon>
        <taxon>Pezizomycotina</taxon>
        <taxon>Sordariomycetes</taxon>
        <taxon>Hypocreomycetidae</taxon>
        <taxon>Glomerellales</taxon>
        <taxon>Plectosphaerellaceae</taxon>
        <taxon>Plectosphaerella</taxon>
    </lineage>
</organism>
<protein>
    <submittedName>
        <fullName evidence="7">Major facilitator superfamily domain-containing protein</fullName>
    </submittedName>
</protein>
<name>A0A8K0TQL4_9PEZI</name>
<feature type="transmembrane region" description="Helical" evidence="6">
    <location>
        <begin position="448"/>
        <end position="469"/>
    </location>
</feature>
<keyword evidence="3 6" id="KW-1133">Transmembrane helix</keyword>
<keyword evidence="2 6" id="KW-0812">Transmembrane</keyword>
<feature type="compositionally biased region" description="Polar residues" evidence="5">
    <location>
        <begin position="1"/>
        <end position="16"/>
    </location>
</feature>
<dbReference type="Pfam" id="PF07690">
    <property type="entry name" value="MFS_1"/>
    <property type="match status" value="1"/>
</dbReference>
<dbReference type="PANTHER" id="PTHR23502:SF34">
    <property type="entry name" value="PROTEIN HOL1"/>
    <property type="match status" value="1"/>
</dbReference>
<keyword evidence="8" id="KW-1185">Reference proteome</keyword>
<proteinExistence type="predicted"/>
<reference evidence="7" key="1">
    <citation type="journal article" date="2021" name="Nat. Commun.">
        <title>Genetic determinants of endophytism in the Arabidopsis root mycobiome.</title>
        <authorList>
            <person name="Mesny F."/>
            <person name="Miyauchi S."/>
            <person name="Thiergart T."/>
            <person name="Pickel B."/>
            <person name="Atanasova L."/>
            <person name="Karlsson M."/>
            <person name="Huettel B."/>
            <person name="Barry K.W."/>
            <person name="Haridas S."/>
            <person name="Chen C."/>
            <person name="Bauer D."/>
            <person name="Andreopoulos W."/>
            <person name="Pangilinan J."/>
            <person name="LaButti K."/>
            <person name="Riley R."/>
            <person name="Lipzen A."/>
            <person name="Clum A."/>
            <person name="Drula E."/>
            <person name="Henrissat B."/>
            <person name="Kohler A."/>
            <person name="Grigoriev I.V."/>
            <person name="Martin F.M."/>
            <person name="Hacquard S."/>
        </authorList>
    </citation>
    <scope>NUCLEOTIDE SEQUENCE</scope>
    <source>
        <strain evidence="7">MPI-CAGE-AT-0016</strain>
    </source>
</reference>
<dbReference type="InterPro" id="IPR036259">
    <property type="entry name" value="MFS_trans_sf"/>
</dbReference>
<feature type="transmembrane region" description="Helical" evidence="6">
    <location>
        <begin position="231"/>
        <end position="249"/>
    </location>
</feature>
<feature type="transmembrane region" description="Helical" evidence="6">
    <location>
        <begin position="112"/>
        <end position="133"/>
    </location>
</feature>
<evidence type="ECO:0000256" key="6">
    <source>
        <dbReference type="SAM" id="Phobius"/>
    </source>
</evidence>
<evidence type="ECO:0000256" key="4">
    <source>
        <dbReference type="ARBA" id="ARBA00023136"/>
    </source>
</evidence>
<feature type="transmembrane region" description="Helical" evidence="6">
    <location>
        <begin position="481"/>
        <end position="503"/>
    </location>
</feature>
<feature type="region of interest" description="Disordered" evidence="5">
    <location>
        <begin position="1"/>
        <end position="30"/>
    </location>
</feature>
<keyword evidence="4 6" id="KW-0472">Membrane</keyword>
<accession>A0A8K0TQL4</accession>
<dbReference type="Proteomes" id="UP000813385">
    <property type="component" value="Unassembled WGS sequence"/>
</dbReference>
<evidence type="ECO:0000256" key="1">
    <source>
        <dbReference type="ARBA" id="ARBA00004141"/>
    </source>
</evidence>
<feature type="transmembrane region" description="Helical" evidence="6">
    <location>
        <begin position="198"/>
        <end position="219"/>
    </location>
</feature>
<comment type="caution">
    <text evidence="7">The sequence shown here is derived from an EMBL/GenBank/DDBJ whole genome shotgun (WGS) entry which is preliminary data.</text>
</comment>
<feature type="transmembrane region" description="Helical" evidence="6">
    <location>
        <begin position="140"/>
        <end position="158"/>
    </location>
</feature>